<gene>
    <name evidence="7" type="ORF">HT576_17270</name>
    <name evidence="8" type="ORF">HTZ84_03205</name>
</gene>
<feature type="transmembrane region" description="Helical" evidence="6">
    <location>
        <begin position="13"/>
        <end position="33"/>
    </location>
</feature>
<feature type="transmembrane region" description="Helical" evidence="6">
    <location>
        <begin position="329"/>
        <end position="346"/>
    </location>
</feature>
<feature type="transmembrane region" description="Helical" evidence="6">
    <location>
        <begin position="87"/>
        <end position="109"/>
    </location>
</feature>
<dbReference type="CDD" id="cd13128">
    <property type="entry name" value="MATE_Wzx_like"/>
    <property type="match status" value="1"/>
</dbReference>
<name>A0A8J8GPB7_9EURY</name>
<proteinExistence type="predicted"/>
<organism evidence="7 9">
    <name type="scientific">Haloterrigena gelatinilytica</name>
    <dbReference type="NCBI Taxonomy" id="2741724"/>
    <lineage>
        <taxon>Archaea</taxon>
        <taxon>Methanobacteriati</taxon>
        <taxon>Methanobacteriota</taxon>
        <taxon>Stenosarchaea group</taxon>
        <taxon>Halobacteria</taxon>
        <taxon>Halobacteriales</taxon>
        <taxon>Natrialbaceae</taxon>
        <taxon>Haloterrigena</taxon>
    </lineage>
</organism>
<evidence type="ECO:0000256" key="3">
    <source>
        <dbReference type="ARBA" id="ARBA00022692"/>
    </source>
</evidence>
<comment type="subcellular location">
    <subcellularLocation>
        <location evidence="1">Cell membrane</location>
        <topology evidence="1">Multi-pass membrane protein</topology>
    </subcellularLocation>
</comment>
<dbReference type="Pfam" id="PF13440">
    <property type="entry name" value="Polysacc_synt_3"/>
    <property type="match status" value="1"/>
</dbReference>
<dbReference type="AlphaFoldDB" id="A0A8J8GPB7"/>
<comment type="caution">
    <text evidence="7">The sequence shown here is derived from an EMBL/GenBank/DDBJ whole genome shotgun (WGS) entry which is preliminary data.</text>
</comment>
<dbReference type="EMBL" id="JABURA010000001">
    <property type="protein sequence ID" value="NUB92760.1"/>
    <property type="molecule type" value="Genomic_DNA"/>
</dbReference>
<evidence type="ECO:0000313" key="7">
    <source>
        <dbReference type="EMBL" id="NUB92760.1"/>
    </source>
</evidence>
<evidence type="ECO:0000256" key="4">
    <source>
        <dbReference type="ARBA" id="ARBA00022989"/>
    </source>
</evidence>
<feature type="transmembrane region" description="Helical" evidence="6">
    <location>
        <begin position="39"/>
        <end position="56"/>
    </location>
</feature>
<keyword evidence="3 6" id="KW-0812">Transmembrane</keyword>
<dbReference type="PANTHER" id="PTHR30250:SF11">
    <property type="entry name" value="O-ANTIGEN TRANSPORTER-RELATED"/>
    <property type="match status" value="1"/>
</dbReference>
<feature type="transmembrane region" description="Helical" evidence="6">
    <location>
        <begin position="115"/>
        <end position="134"/>
    </location>
</feature>
<reference evidence="7 10" key="1">
    <citation type="submission" date="2020-06" db="EMBL/GenBank/DDBJ databases">
        <title>Haloterrigena sp. nov., an extremely halophilic archaeon isolated from a saline sediment.</title>
        <authorList>
            <person name="Liu B.-B."/>
        </authorList>
    </citation>
    <scope>NUCLEOTIDE SEQUENCE</scope>
    <source>
        <strain evidence="7">SYSU A121-1</strain>
        <strain evidence="8 10">SYSU A558-1</strain>
    </source>
</reference>
<evidence type="ECO:0000313" key="8">
    <source>
        <dbReference type="EMBL" id="NUC71326.1"/>
    </source>
</evidence>
<feature type="transmembrane region" description="Helical" evidence="6">
    <location>
        <begin position="367"/>
        <end position="388"/>
    </location>
</feature>
<evidence type="ECO:0000256" key="2">
    <source>
        <dbReference type="ARBA" id="ARBA00022475"/>
    </source>
</evidence>
<dbReference type="InterPro" id="IPR050833">
    <property type="entry name" value="Poly_Biosynth_Transport"/>
</dbReference>
<keyword evidence="5 6" id="KW-0472">Membrane</keyword>
<dbReference type="RefSeq" id="WP_174679361.1">
    <property type="nucleotide sequence ID" value="NZ_JABUQZ010000001.1"/>
</dbReference>
<evidence type="ECO:0000256" key="1">
    <source>
        <dbReference type="ARBA" id="ARBA00004651"/>
    </source>
</evidence>
<feature type="transmembrane region" description="Helical" evidence="6">
    <location>
        <begin position="394"/>
        <end position="414"/>
    </location>
</feature>
<feature type="transmembrane region" description="Helical" evidence="6">
    <location>
        <begin position="426"/>
        <end position="445"/>
    </location>
</feature>
<dbReference type="GO" id="GO:0005886">
    <property type="term" value="C:plasma membrane"/>
    <property type="evidence" value="ECO:0007669"/>
    <property type="project" value="UniProtKB-SubCell"/>
</dbReference>
<protein>
    <submittedName>
        <fullName evidence="7">Oligosaccharide flippase family protein</fullName>
    </submittedName>
</protein>
<dbReference type="Proteomes" id="UP001016761">
    <property type="component" value="Unassembled WGS sequence"/>
</dbReference>
<feature type="transmembrane region" description="Helical" evidence="6">
    <location>
        <begin position="304"/>
        <end position="323"/>
    </location>
</feature>
<accession>A0A8J8GPB7</accession>
<keyword evidence="4 6" id="KW-1133">Transmembrane helix</keyword>
<feature type="transmembrane region" description="Helical" evidence="6">
    <location>
        <begin position="177"/>
        <end position="197"/>
    </location>
</feature>
<evidence type="ECO:0000256" key="5">
    <source>
        <dbReference type="ARBA" id="ARBA00023136"/>
    </source>
</evidence>
<evidence type="ECO:0000256" key="6">
    <source>
        <dbReference type="SAM" id="Phobius"/>
    </source>
</evidence>
<dbReference type="EMBL" id="JABUQZ010000001">
    <property type="protein sequence ID" value="NUC71326.1"/>
    <property type="molecule type" value="Genomic_DNA"/>
</dbReference>
<dbReference type="Proteomes" id="UP000728647">
    <property type="component" value="Unassembled WGS sequence"/>
</dbReference>
<keyword evidence="2" id="KW-1003">Cell membrane</keyword>
<dbReference type="OrthoDB" id="202076at2157"/>
<feature type="transmembrane region" description="Helical" evidence="6">
    <location>
        <begin position="451"/>
        <end position="469"/>
    </location>
</feature>
<sequence>MANRLISNIVSDFGGRVVHVVSTGLLLLVLTRILGPESYGLLAFALSVFSFSRFVSESGLPWAAARFIAEDRDDATERAVAAVVESWILVAIASLAVAVALLVGADFLAALLNEAGLAGLLFVGSGYVLFYTLYRYNRAILQGYEAITTTAKLHAIKGGMTLTLVTGAVLLRPTPTAAVVGYVVAYALATLLGHWMVWRVSDLDRESVAGDGEVRMNILRYNVPLSVTRLSDEVDGHLDTILVGFLTNPTQVAFYTIGKQISQFTRVPAASIGFALSPSYGAESSKGETEAAASVYEESLRKTLTLYVPACIGILVVADPAIVLLFGDGYAGGILVVQILSLFVFFEALENISGPALDYLGRARSRAILKATTSIGNVALNVALIPLFGAAGAAVATVITYGTYAICTVGIVYTELPFDYRNVVHCFATSLGISIGMAAIVLAFLHVLSGYVGLVVAIGASAVVWLVACQAFDLIDVDQVAEQLTG</sequence>
<feature type="transmembrane region" description="Helical" evidence="6">
    <location>
        <begin position="155"/>
        <end position="171"/>
    </location>
</feature>
<keyword evidence="10" id="KW-1185">Reference proteome</keyword>
<dbReference type="PANTHER" id="PTHR30250">
    <property type="entry name" value="PST FAMILY PREDICTED COLANIC ACID TRANSPORTER"/>
    <property type="match status" value="1"/>
</dbReference>
<evidence type="ECO:0000313" key="9">
    <source>
        <dbReference type="Proteomes" id="UP000728647"/>
    </source>
</evidence>
<evidence type="ECO:0000313" key="10">
    <source>
        <dbReference type="Proteomes" id="UP001016761"/>
    </source>
</evidence>